<reference evidence="1 2" key="1">
    <citation type="journal article" date="2019" name="Nat. Plants">
        <title>Genome sequencing of Musa balbisiana reveals subgenome evolution and function divergence in polyploid bananas.</title>
        <authorList>
            <person name="Yao X."/>
        </authorList>
    </citation>
    <scope>NUCLEOTIDE SEQUENCE [LARGE SCALE GENOMIC DNA]</scope>
    <source>
        <strain evidence="2">cv. DH-PKW</strain>
        <tissue evidence="1">Leaves</tissue>
    </source>
</reference>
<gene>
    <name evidence="1" type="ORF">C4D60_Mb09t09320</name>
</gene>
<organism evidence="1 2">
    <name type="scientific">Musa balbisiana</name>
    <name type="common">Banana</name>
    <dbReference type="NCBI Taxonomy" id="52838"/>
    <lineage>
        <taxon>Eukaryota</taxon>
        <taxon>Viridiplantae</taxon>
        <taxon>Streptophyta</taxon>
        <taxon>Embryophyta</taxon>
        <taxon>Tracheophyta</taxon>
        <taxon>Spermatophyta</taxon>
        <taxon>Magnoliopsida</taxon>
        <taxon>Liliopsida</taxon>
        <taxon>Zingiberales</taxon>
        <taxon>Musaceae</taxon>
        <taxon>Musa</taxon>
    </lineage>
</organism>
<name>A0A4S8IF65_MUSBA</name>
<keyword evidence="2" id="KW-1185">Reference proteome</keyword>
<evidence type="ECO:0000313" key="1">
    <source>
        <dbReference type="EMBL" id="THU46855.1"/>
    </source>
</evidence>
<comment type="caution">
    <text evidence="1">The sequence shown here is derived from an EMBL/GenBank/DDBJ whole genome shotgun (WGS) entry which is preliminary data.</text>
</comment>
<dbReference type="EMBL" id="PYDT01000010">
    <property type="protein sequence ID" value="THU46855.1"/>
    <property type="molecule type" value="Genomic_DNA"/>
</dbReference>
<evidence type="ECO:0000313" key="2">
    <source>
        <dbReference type="Proteomes" id="UP000317650"/>
    </source>
</evidence>
<sequence length="107" mass="11838">MSQAARFKQAPPGRSPEPRRWALRASAWLVQSNQLNRYNPNPNPYPTLTCCRCSCLPLPFPFPLPLPPLAAAVAAARRCCCRRSPLLLSPLAAASSFLHQAQYTVYS</sequence>
<dbReference type="AlphaFoldDB" id="A0A4S8IF65"/>
<dbReference type="Proteomes" id="UP000317650">
    <property type="component" value="Chromosome 9"/>
</dbReference>
<protein>
    <submittedName>
        <fullName evidence="1">Uncharacterized protein</fullName>
    </submittedName>
</protein>
<proteinExistence type="predicted"/>
<accession>A0A4S8IF65</accession>